<reference evidence="2" key="1">
    <citation type="submission" date="2016-10" db="EMBL/GenBank/DDBJ databases">
        <authorList>
            <person name="Varghese N."/>
            <person name="Submissions S."/>
        </authorList>
    </citation>
    <scope>NUCLEOTIDE SEQUENCE [LARGE SCALE GENOMIC DNA]</scope>
    <source>
        <strain evidence="2">DSM 45237</strain>
    </source>
</reference>
<dbReference type="Proteomes" id="UP000181980">
    <property type="component" value="Unassembled WGS sequence"/>
</dbReference>
<sequence length="31" mass="3584">MLCMLSVIPLLLVSRRHVDYGRMDSMLCLAF</sequence>
<dbReference type="STRING" id="561176.SAMN04488561_3347"/>
<name>A0A1H5MTC2_9ACTN</name>
<evidence type="ECO:0000313" key="1">
    <source>
        <dbReference type="EMBL" id="SEE91618.1"/>
    </source>
</evidence>
<keyword evidence="2" id="KW-1185">Reference proteome</keyword>
<organism evidence="1 2">
    <name type="scientific">Jiangella alba</name>
    <dbReference type="NCBI Taxonomy" id="561176"/>
    <lineage>
        <taxon>Bacteria</taxon>
        <taxon>Bacillati</taxon>
        <taxon>Actinomycetota</taxon>
        <taxon>Actinomycetes</taxon>
        <taxon>Jiangellales</taxon>
        <taxon>Jiangellaceae</taxon>
        <taxon>Jiangella</taxon>
    </lineage>
</organism>
<accession>A0A1H5MTC2</accession>
<gene>
    <name evidence="1" type="ORF">SAMN04488561_3347</name>
</gene>
<evidence type="ECO:0000313" key="2">
    <source>
        <dbReference type="Proteomes" id="UP000181980"/>
    </source>
</evidence>
<dbReference type="AlphaFoldDB" id="A0A1H5MTC2"/>
<protein>
    <submittedName>
        <fullName evidence="1">Uncharacterized protein</fullName>
    </submittedName>
</protein>
<proteinExistence type="predicted"/>
<dbReference type="EMBL" id="FNUC01000003">
    <property type="protein sequence ID" value="SEE91618.1"/>
    <property type="molecule type" value="Genomic_DNA"/>
</dbReference>